<sequence>MIPRDAVRVLVANWDGSYTVPSRRLYPHQWSWDSAFIAIGNARWAPRRARSELLSLFGAQWRDGRVPHIVFNPKVPEGAYFPGPEFWESRAPSGSATSGIVQPPVHALAAWKTHLAEPDPAFLRRIYPKLVAQQAFLRAARRSEEGLISILHPWESGMDNSPAWDLPLKAVQPATSGFVRRDLETVSADERPTDRDYERYVAIARAYRDSGYRRPGAFQVEDPLFNAAYGVAEATLAKIAEVCGADPGPHEREAAAITEAMVEHLYEDGLFHARDVLSGCLIRSSSAAGLTPLMLPGLPREIVNALIGTALDRFALKDGILPSFSPSAPEFDPARYWRGPSWINLTWLVWHGLKERRPDLAAPLANEMVNAVTRSGFREYFDPLTLRGHGCRDFSWSAALILDVIAEHGLDGLATAGGEVGEQAGSLVEPHEVSDQVPA</sequence>
<reference evidence="6" key="1">
    <citation type="journal article" date="2019" name="Int. J. Syst. Evol. Microbiol.">
        <title>The Global Catalogue of Microorganisms (GCM) 10K type strain sequencing project: providing services to taxonomists for standard genome sequencing and annotation.</title>
        <authorList>
            <consortium name="The Broad Institute Genomics Platform"/>
            <consortium name="The Broad Institute Genome Sequencing Center for Infectious Disease"/>
            <person name="Wu L."/>
            <person name="Ma J."/>
        </authorList>
    </citation>
    <scope>NUCLEOTIDE SEQUENCE [LARGE SCALE GENOMIC DNA]</scope>
    <source>
        <strain evidence="6">JCM 17326</strain>
    </source>
</reference>
<name>A0ABP6YDF1_9ACTN</name>
<dbReference type="EMBL" id="BAABDQ010000019">
    <property type="protein sequence ID" value="GAA3581520.1"/>
    <property type="molecule type" value="Genomic_DNA"/>
</dbReference>
<comment type="caution">
    <text evidence="5">The sequence shown here is derived from an EMBL/GenBank/DDBJ whole genome shotgun (WGS) entry which is preliminary data.</text>
</comment>
<protein>
    <submittedName>
        <fullName evidence="5">Trehalase family glycosidase</fullName>
    </submittedName>
</protein>
<evidence type="ECO:0000256" key="3">
    <source>
        <dbReference type="ARBA" id="ARBA00023295"/>
    </source>
</evidence>
<feature type="domain" description="Mannosylglycerate hydrolase MGH1-like glycoside hydrolase" evidence="4">
    <location>
        <begin position="26"/>
        <end position="397"/>
    </location>
</feature>
<accession>A0ABP6YDF1</accession>
<evidence type="ECO:0000256" key="1">
    <source>
        <dbReference type="ARBA" id="ARBA00010833"/>
    </source>
</evidence>
<evidence type="ECO:0000313" key="5">
    <source>
        <dbReference type="EMBL" id="GAA3581520.1"/>
    </source>
</evidence>
<dbReference type="GO" id="GO:0016798">
    <property type="term" value="F:hydrolase activity, acting on glycosyl bonds"/>
    <property type="evidence" value="ECO:0007669"/>
    <property type="project" value="UniProtKB-KW"/>
</dbReference>
<evidence type="ECO:0000313" key="6">
    <source>
        <dbReference type="Proteomes" id="UP001500630"/>
    </source>
</evidence>
<dbReference type="Proteomes" id="UP001500630">
    <property type="component" value="Unassembled WGS sequence"/>
</dbReference>
<dbReference type="Pfam" id="PF22422">
    <property type="entry name" value="MGH1-like_GH"/>
    <property type="match status" value="1"/>
</dbReference>
<proteinExistence type="inferred from homology"/>
<evidence type="ECO:0000256" key="2">
    <source>
        <dbReference type="ARBA" id="ARBA00022801"/>
    </source>
</evidence>
<dbReference type="InterPro" id="IPR012341">
    <property type="entry name" value="6hp_glycosidase-like_sf"/>
</dbReference>
<comment type="similarity">
    <text evidence="1">Belongs to the glycosyl hydrolase 63 family.</text>
</comment>
<keyword evidence="3 5" id="KW-0326">Glycosidase</keyword>
<gene>
    <name evidence="5" type="ORF">GCM10022419_073840</name>
</gene>
<keyword evidence="6" id="KW-1185">Reference proteome</keyword>
<dbReference type="PANTHER" id="PTHR10412">
    <property type="entry name" value="MANNOSYL-OLIGOSACCHARIDE GLUCOSIDASE"/>
    <property type="match status" value="1"/>
</dbReference>
<dbReference type="PANTHER" id="PTHR10412:SF11">
    <property type="entry name" value="MANNOSYL-OLIGOSACCHARIDE GLUCOSIDASE"/>
    <property type="match status" value="1"/>
</dbReference>
<dbReference type="Gene3D" id="1.50.10.10">
    <property type="match status" value="1"/>
</dbReference>
<evidence type="ECO:0000259" key="4">
    <source>
        <dbReference type="Pfam" id="PF22422"/>
    </source>
</evidence>
<organism evidence="5 6">
    <name type="scientific">Nonomuraea rosea</name>
    <dbReference type="NCBI Taxonomy" id="638574"/>
    <lineage>
        <taxon>Bacteria</taxon>
        <taxon>Bacillati</taxon>
        <taxon>Actinomycetota</taxon>
        <taxon>Actinomycetes</taxon>
        <taxon>Streptosporangiales</taxon>
        <taxon>Streptosporangiaceae</taxon>
        <taxon>Nonomuraea</taxon>
    </lineage>
</organism>
<dbReference type="InterPro" id="IPR008928">
    <property type="entry name" value="6-hairpin_glycosidase_sf"/>
</dbReference>
<keyword evidence="2" id="KW-0378">Hydrolase</keyword>
<dbReference type="InterPro" id="IPR054491">
    <property type="entry name" value="MGH1-like_GH"/>
</dbReference>
<dbReference type="InterPro" id="IPR004888">
    <property type="entry name" value="Glycoside_hydrolase_63"/>
</dbReference>
<dbReference type="SUPFAM" id="SSF48208">
    <property type="entry name" value="Six-hairpin glycosidases"/>
    <property type="match status" value="1"/>
</dbReference>